<dbReference type="PANTHER" id="PTHR10848:SF0">
    <property type="entry name" value="MEIOTIC RECOMBINATION PROTEIN SPO11"/>
    <property type="match status" value="1"/>
</dbReference>
<dbReference type="PROSITE" id="PS52041">
    <property type="entry name" value="TOPO_IIB"/>
    <property type="match status" value="1"/>
</dbReference>
<evidence type="ECO:0000256" key="10">
    <source>
        <dbReference type="PROSITE-ProRule" id="PRU01385"/>
    </source>
</evidence>
<evidence type="ECO:0000256" key="1">
    <source>
        <dbReference type="ARBA" id="ARBA00000185"/>
    </source>
</evidence>
<comment type="similarity">
    <text evidence="3 10">Belongs to the TOP6A family.</text>
</comment>
<dbReference type="GO" id="GO:0000706">
    <property type="term" value="P:meiotic DNA double-strand break processing"/>
    <property type="evidence" value="ECO:0007669"/>
    <property type="project" value="TreeGrafter"/>
</dbReference>
<evidence type="ECO:0000256" key="6">
    <source>
        <dbReference type="ARBA" id="ARBA00022842"/>
    </source>
</evidence>
<dbReference type="GO" id="GO:0003918">
    <property type="term" value="F:DNA topoisomerase type II (double strand cut, ATP-hydrolyzing) activity"/>
    <property type="evidence" value="ECO:0007669"/>
    <property type="project" value="UniProtKB-UniRule"/>
</dbReference>
<keyword evidence="7 10" id="KW-0799">Topoisomerase</keyword>
<dbReference type="EC" id="5.6.2.2" evidence="4"/>
<evidence type="ECO:0000256" key="4">
    <source>
        <dbReference type="ARBA" id="ARBA00012895"/>
    </source>
</evidence>
<evidence type="ECO:0000256" key="9">
    <source>
        <dbReference type="ARBA" id="ARBA00023235"/>
    </source>
</evidence>
<evidence type="ECO:0000256" key="2">
    <source>
        <dbReference type="ARBA" id="ARBA00001946"/>
    </source>
</evidence>
<dbReference type="GO" id="GO:0005524">
    <property type="term" value="F:ATP binding"/>
    <property type="evidence" value="ECO:0007669"/>
    <property type="project" value="InterPro"/>
</dbReference>
<name>A0A6A6V303_9PLEO</name>
<dbReference type="OrthoDB" id="5377392at2759"/>
<dbReference type="Gene3D" id="3.40.1360.10">
    <property type="match status" value="1"/>
</dbReference>
<keyword evidence="9 10" id="KW-0413">Isomerase</keyword>
<dbReference type="GO" id="GO:0007131">
    <property type="term" value="P:reciprocal meiotic recombination"/>
    <property type="evidence" value="ECO:0007669"/>
    <property type="project" value="TreeGrafter"/>
</dbReference>
<dbReference type="InterPro" id="IPR034136">
    <property type="entry name" value="TOPRIM_Topo6A/Spo11"/>
</dbReference>
<keyword evidence="6" id="KW-0460">Magnesium</keyword>
<dbReference type="InterPro" id="IPR002815">
    <property type="entry name" value="Spo11/TopoVI_A"/>
</dbReference>
<dbReference type="InterPro" id="IPR036078">
    <property type="entry name" value="Spo11/TopoVI_A_sf"/>
</dbReference>
<dbReference type="SUPFAM" id="SSF56726">
    <property type="entry name" value="DNA topoisomerase IV, alpha subunit"/>
    <property type="match status" value="1"/>
</dbReference>
<evidence type="ECO:0000313" key="14">
    <source>
        <dbReference type="Proteomes" id="UP000799440"/>
    </source>
</evidence>
<dbReference type="EMBL" id="MU006596">
    <property type="protein sequence ID" value="KAF2743547.1"/>
    <property type="molecule type" value="Genomic_DNA"/>
</dbReference>
<evidence type="ECO:0000313" key="13">
    <source>
        <dbReference type="EMBL" id="KAF2743547.1"/>
    </source>
</evidence>
<dbReference type="PANTHER" id="PTHR10848">
    <property type="entry name" value="MEIOTIC RECOMBINATION PROTEIN SPO11"/>
    <property type="match status" value="1"/>
</dbReference>
<evidence type="ECO:0000256" key="8">
    <source>
        <dbReference type="ARBA" id="ARBA00023125"/>
    </source>
</evidence>
<feature type="domain" description="Spo11/DNA topoisomerase VI subunit A N-terminal" evidence="11">
    <location>
        <begin position="60"/>
        <end position="121"/>
    </location>
</feature>
<dbReference type="Proteomes" id="UP000799440">
    <property type="component" value="Unassembled WGS sequence"/>
</dbReference>
<dbReference type="GO" id="GO:0000228">
    <property type="term" value="C:nuclear chromosome"/>
    <property type="evidence" value="ECO:0007669"/>
    <property type="project" value="TreeGrafter"/>
</dbReference>
<dbReference type="PRINTS" id="PR01550">
    <property type="entry name" value="TOP6AFAMILY"/>
</dbReference>
<dbReference type="Pfam" id="PF04406">
    <property type="entry name" value="TP6A_N"/>
    <property type="match status" value="1"/>
</dbReference>
<evidence type="ECO:0000256" key="5">
    <source>
        <dbReference type="ARBA" id="ARBA00022723"/>
    </source>
</evidence>
<organism evidence="13 14">
    <name type="scientific">Sporormia fimetaria CBS 119925</name>
    <dbReference type="NCBI Taxonomy" id="1340428"/>
    <lineage>
        <taxon>Eukaryota</taxon>
        <taxon>Fungi</taxon>
        <taxon>Dikarya</taxon>
        <taxon>Ascomycota</taxon>
        <taxon>Pezizomycotina</taxon>
        <taxon>Dothideomycetes</taxon>
        <taxon>Pleosporomycetidae</taxon>
        <taxon>Pleosporales</taxon>
        <taxon>Sporormiaceae</taxon>
        <taxon>Sporormia</taxon>
    </lineage>
</organism>
<dbReference type="InterPro" id="IPR013049">
    <property type="entry name" value="Spo11/TopoVI_A_N"/>
</dbReference>
<sequence length="362" mass="40072">MLEKIVDALLAGDRELSITLVSHTGASGRALGLGRQQENNTSPVKTRRVKFPGANAQEAWRFAVLLRILELVHDGLVENVVMTKRDIYYRHPDLFLKQGVVDRYIDDLACTLGLSRSSLNVTAAAKGLVVGYITIRRADGTSGNLMPALQDSDTLHMPCISSIVVIEKEATFRSLLSSCQWDKLSPHTLIVTAKGYPDLATRRFLCRVANTAPHTPIFALVDFDPDGIAIMSTYKYGSSRLAHETMSANSSTTLALPQLHWLGLRSRHWTGMTDQGDSANKNSFAALQGLMALTPRDRAKACQMLKWGVCTENGMEPTWRRELQVMLMLNMKAEIQILEEGASGLVPWLVEKLAERRVQINA</sequence>
<gene>
    <name evidence="13" type="ORF">M011DRAFT_496854</name>
</gene>
<dbReference type="GO" id="GO:0003677">
    <property type="term" value="F:DNA binding"/>
    <property type="evidence" value="ECO:0007669"/>
    <property type="project" value="UniProtKB-UniRule"/>
</dbReference>
<protein>
    <recommendedName>
        <fullName evidence="4">DNA topoisomerase (ATP-hydrolyzing)</fullName>
        <ecNumber evidence="4">5.6.2.2</ecNumber>
    </recommendedName>
</protein>
<reference evidence="13" key="1">
    <citation type="journal article" date="2020" name="Stud. Mycol.">
        <title>101 Dothideomycetes genomes: a test case for predicting lifestyles and emergence of pathogens.</title>
        <authorList>
            <person name="Haridas S."/>
            <person name="Albert R."/>
            <person name="Binder M."/>
            <person name="Bloem J."/>
            <person name="Labutti K."/>
            <person name="Salamov A."/>
            <person name="Andreopoulos B."/>
            <person name="Baker S."/>
            <person name="Barry K."/>
            <person name="Bills G."/>
            <person name="Bluhm B."/>
            <person name="Cannon C."/>
            <person name="Castanera R."/>
            <person name="Culley D."/>
            <person name="Daum C."/>
            <person name="Ezra D."/>
            <person name="Gonzalez J."/>
            <person name="Henrissat B."/>
            <person name="Kuo A."/>
            <person name="Liang C."/>
            <person name="Lipzen A."/>
            <person name="Lutzoni F."/>
            <person name="Magnuson J."/>
            <person name="Mondo S."/>
            <person name="Nolan M."/>
            <person name="Ohm R."/>
            <person name="Pangilinan J."/>
            <person name="Park H.-J."/>
            <person name="Ramirez L."/>
            <person name="Alfaro M."/>
            <person name="Sun H."/>
            <person name="Tritt A."/>
            <person name="Yoshinaga Y."/>
            <person name="Zwiers L.-H."/>
            <person name="Turgeon B."/>
            <person name="Goodwin S."/>
            <person name="Spatafora J."/>
            <person name="Crous P."/>
            <person name="Grigoriev I."/>
        </authorList>
    </citation>
    <scope>NUCLEOTIDE SEQUENCE</scope>
    <source>
        <strain evidence="13">CBS 119925</strain>
    </source>
</reference>
<dbReference type="GO" id="GO:0042138">
    <property type="term" value="P:meiotic DNA double-strand break formation"/>
    <property type="evidence" value="ECO:0007669"/>
    <property type="project" value="TreeGrafter"/>
</dbReference>
<comment type="catalytic activity">
    <reaction evidence="1 10">
        <text>ATP-dependent breakage, passage and rejoining of double-stranded DNA.</text>
        <dbReference type="EC" id="5.6.2.2"/>
    </reaction>
</comment>
<dbReference type="Gene3D" id="1.10.10.10">
    <property type="entry name" value="Winged helix-like DNA-binding domain superfamily/Winged helix DNA-binding domain"/>
    <property type="match status" value="1"/>
</dbReference>
<dbReference type="AlphaFoldDB" id="A0A6A6V303"/>
<feature type="active site" description="O-(5'-phospho-DNA)-tyrosine intermediate" evidence="10">
    <location>
        <position position="89"/>
    </location>
</feature>
<keyword evidence="8 10" id="KW-0238">DNA-binding</keyword>
<accession>A0A6A6V303</accession>
<comment type="cofactor">
    <cofactor evidence="2">
        <name>Mg(2+)</name>
        <dbReference type="ChEBI" id="CHEBI:18420"/>
    </cofactor>
</comment>
<dbReference type="Pfam" id="PF21180">
    <property type="entry name" value="TOP6A-Spo11_Toprim"/>
    <property type="match status" value="1"/>
</dbReference>
<dbReference type="FunFam" id="3.40.1360.10:FF:000018">
    <property type="entry name" value="Type II DNA topoisomerase VI subunit A"/>
    <property type="match status" value="1"/>
</dbReference>
<keyword evidence="5" id="KW-0479">Metal-binding</keyword>
<keyword evidence="14" id="KW-1185">Reference proteome</keyword>
<evidence type="ECO:0000259" key="12">
    <source>
        <dbReference type="Pfam" id="PF21180"/>
    </source>
</evidence>
<evidence type="ECO:0000256" key="3">
    <source>
        <dbReference type="ARBA" id="ARBA00006559"/>
    </source>
</evidence>
<dbReference type="InterPro" id="IPR036388">
    <property type="entry name" value="WH-like_DNA-bd_sf"/>
</dbReference>
<proteinExistence type="inferred from homology"/>
<dbReference type="GO" id="GO:0046872">
    <property type="term" value="F:metal ion binding"/>
    <property type="evidence" value="ECO:0007669"/>
    <property type="project" value="UniProtKB-KW"/>
</dbReference>
<evidence type="ECO:0000259" key="11">
    <source>
        <dbReference type="Pfam" id="PF04406"/>
    </source>
</evidence>
<dbReference type="CDD" id="cd00223">
    <property type="entry name" value="TOPRIM_TopoIIB_SPO"/>
    <property type="match status" value="1"/>
</dbReference>
<feature type="domain" description="Topoisomerase 6 subunit A/Spo11 TOPRIM" evidence="12">
    <location>
        <begin position="163"/>
        <end position="340"/>
    </location>
</feature>
<evidence type="ECO:0000256" key="7">
    <source>
        <dbReference type="ARBA" id="ARBA00023029"/>
    </source>
</evidence>